<evidence type="ECO:0008006" key="3">
    <source>
        <dbReference type="Google" id="ProtNLM"/>
    </source>
</evidence>
<dbReference type="Proteomes" id="UP001454036">
    <property type="component" value="Unassembled WGS sequence"/>
</dbReference>
<evidence type="ECO:0000313" key="1">
    <source>
        <dbReference type="EMBL" id="GAA0162013.1"/>
    </source>
</evidence>
<keyword evidence="2" id="KW-1185">Reference proteome</keyword>
<organism evidence="1 2">
    <name type="scientific">Lithospermum erythrorhizon</name>
    <name type="common">Purple gromwell</name>
    <name type="synonym">Lithospermum officinale var. erythrorhizon</name>
    <dbReference type="NCBI Taxonomy" id="34254"/>
    <lineage>
        <taxon>Eukaryota</taxon>
        <taxon>Viridiplantae</taxon>
        <taxon>Streptophyta</taxon>
        <taxon>Embryophyta</taxon>
        <taxon>Tracheophyta</taxon>
        <taxon>Spermatophyta</taxon>
        <taxon>Magnoliopsida</taxon>
        <taxon>eudicotyledons</taxon>
        <taxon>Gunneridae</taxon>
        <taxon>Pentapetalae</taxon>
        <taxon>asterids</taxon>
        <taxon>lamiids</taxon>
        <taxon>Boraginales</taxon>
        <taxon>Boraginaceae</taxon>
        <taxon>Boraginoideae</taxon>
        <taxon>Lithospermeae</taxon>
        <taxon>Lithospermum</taxon>
    </lineage>
</organism>
<dbReference type="PANTHER" id="PTHR11439">
    <property type="entry name" value="GAG-POL-RELATED RETROTRANSPOSON"/>
    <property type="match status" value="1"/>
</dbReference>
<accession>A0AAV3QFQ0</accession>
<dbReference type="AlphaFoldDB" id="A0AAV3QFQ0"/>
<sequence>MKDLGILKYFLGVRVARSQEGIFLSQRKYILDIISEVGLLGAKPLTGWCYSDWASCPITRRSVSGWIMFLGSSPLSWKTKKQAIIARSSAEAEYCCMAAATCELKWLNGLLKCLGVIHTCPMELLCDS</sequence>
<dbReference type="PANTHER" id="PTHR11439:SF470">
    <property type="entry name" value="CYSTEINE-RICH RLK (RECEPTOR-LIKE PROTEIN KINASE) 8"/>
    <property type="match status" value="1"/>
</dbReference>
<dbReference type="EMBL" id="BAABME010004340">
    <property type="protein sequence ID" value="GAA0162013.1"/>
    <property type="molecule type" value="Genomic_DNA"/>
</dbReference>
<dbReference type="CDD" id="cd09272">
    <property type="entry name" value="RNase_HI_RT_Ty1"/>
    <property type="match status" value="1"/>
</dbReference>
<proteinExistence type="predicted"/>
<gene>
    <name evidence="1" type="ORF">LIER_18204</name>
</gene>
<evidence type="ECO:0000313" key="2">
    <source>
        <dbReference type="Proteomes" id="UP001454036"/>
    </source>
</evidence>
<name>A0AAV3QFQ0_LITER</name>
<comment type="caution">
    <text evidence="1">The sequence shown here is derived from an EMBL/GenBank/DDBJ whole genome shotgun (WGS) entry which is preliminary data.</text>
</comment>
<protein>
    <recommendedName>
        <fullName evidence="3">Reverse transcriptase Ty1/copia-type domain-containing protein</fullName>
    </recommendedName>
</protein>
<reference evidence="1 2" key="1">
    <citation type="submission" date="2024-01" db="EMBL/GenBank/DDBJ databases">
        <title>The complete chloroplast genome sequence of Lithospermum erythrorhizon: insights into the phylogenetic relationship among Boraginaceae species and the maternal lineages of purple gromwells.</title>
        <authorList>
            <person name="Okada T."/>
            <person name="Watanabe K."/>
        </authorList>
    </citation>
    <scope>NUCLEOTIDE SEQUENCE [LARGE SCALE GENOMIC DNA]</scope>
</reference>